<evidence type="ECO:0000313" key="2">
    <source>
        <dbReference type="EMBL" id="EPQ18101.1"/>
    </source>
</evidence>
<accession>S7NKX9</accession>
<gene>
    <name evidence="2" type="ORF">D623_10015490</name>
</gene>
<keyword evidence="3" id="KW-1185">Reference proteome</keyword>
<evidence type="ECO:0000256" key="1">
    <source>
        <dbReference type="SAM" id="MobiDB-lite"/>
    </source>
</evidence>
<name>S7NKX9_MYOBR</name>
<reference evidence="2 3" key="1">
    <citation type="journal article" date="2013" name="Nat. Commun.">
        <title>Genome analysis reveals insights into physiology and longevity of the Brandt's bat Myotis brandtii.</title>
        <authorList>
            <person name="Seim I."/>
            <person name="Fang X."/>
            <person name="Xiong Z."/>
            <person name="Lobanov A.V."/>
            <person name="Huang Z."/>
            <person name="Ma S."/>
            <person name="Feng Y."/>
            <person name="Turanov A.A."/>
            <person name="Zhu Y."/>
            <person name="Lenz T.L."/>
            <person name="Gerashchenko M.V."/>
            <person name="Fan D."/>
            <person name="Hee Yim S."/>
            <person name="Yao X."/>
            <person name="Jordan D."/>
            <person name="Xiong Y."/>
            <person name="Ma Y."/>
            <person name="Lyapunov A.N."/>
            <person name="Chen G."/>
            <person name="Kulakova O.I."/>
            <person name="Sun Y."/>
            <person name="Lee S.G."/>
            <person name="Bronson R.T."/>
            <person name="Moskalev A.A."/>
            <person name="Sunyaev S.R."/>
            <person name="Zhang G."/>
            <person name="Krogh A."/>
            <person name="Wang J."/>
            <person name="Gladyshev V.N."/>
        </authorList>
    </citation>
    <scope>NUCLEOTIDE SEQUENCE [LARGE SCALE GENOMIC DNA]</scope>
</reference>
<dbReference type="AlphaFoldDB" id="S7NKX9"/>
<feature type="region of interest" description="Disordered" evidence="1">
    <location>
        <begin position="44"/>
        <end position="67"/>
    </location>
</feature>
<dbReference type="EMBL" id="KE164457">
    <property type="protein sequence ID" value="EPQ18101.1"/>
    <property type="molecule type" value="Genomic_DNA"/>
</dbReference>
<protein>
    <submittedName>
        <fullName evidence="2">S-arrestin</fullName>
    </submittedName>
</protein>
<proteinExistence type="predicted"/>
<evidence type="ECO:0000313" key="3">
    <source>
        <dbReference type="Proteomes" id="UP000052978"/>
    </source>
</evidence>
<sequence length="67" mass="7641">MAKNAGRRLSEQEKAKKKELHAIIMKSMAKESFQDENLVFEDFARQNLKDSGDPEEGKKDQETAADE</sequence>
<organism evidence="2 3">
    <name type="scientific">Myotis brandtii</name>
    <name type="common">Brandt's bat</name>
    <dbReference type="NCBI Taxonomy" id="109478"/>
    <lineage>
        <taxon>Eukaryota</taxon>
        <taxon>Metazoa</taxon>
        <taxon>Chordata</taxon>
        <taxon>Craniata</taxon>
        <taxon>Vertebrata</taxon>
        <taxon>Euteleostomi</taxon>
        <taxon>Mammalia</taxon>
        <taxon>Eutheria</taxon>
        <taxon>Laurasiatheria</taxon>
        <taxon>Chiroptera</taxon>
        <taxon>Yangochiroptera</taxon>
        <taxon>Vespertilionidae</taxon>
        <taxon>Myotis</taxon>
    </lineage>
</organism>
<dbReference type="Proteomes" id="UP000052978">
    <property type="component" value="Unassembled WGS sequence"/>
</dbReference>